<accession>A0ABZ0VSZ3</accession>
<organism evidence="3 4">
    <name type="scientific">Mesorhizobium huakuii</name>
    <dbReference type="NCBI Taxonomy" id="28104"/>
    <lineage>
        <taxon>Bacteria</taxon>
        <taxon>Pseudomonadati</taxon>
        <taxon>Pseudomonadota</taxon>
        <taxon>Alphaproteobacteria</taxon>
        <taxon>Hyphomicrobiales</taxon>
        <taxon>Phyllobacteriaceae</taxon>
        <taxon>Mesorhizobium</taxon>
    </lineage>
</organism>
<name>A0ABZ0VSZ3_9HYPH</name>
<proteinExistence type="predicted"/>
<evidence type="ECO:0000259" key="2">
    <source>
        <dbReference type="Pfam" id="PF20454"/>
    </source>
</evidence>
<keyword evidence="4" id="KW-1185">Reference proteome</keyword>
<feature type="domain" description="Phage terminase large subunit GpA ATPase" evidence="1">
    <location>
        <begin position="38"/>
        <end position="276"/>
    </location>
</feature>
<feature type="domain" description="Terminase large subunit GpA endonuclease" evidence="2">
    <location>
        <begin position="287"/>
        <end position="556"/>
    </location>
</feature>
<keyword evidence="3" id="KW-0540">Nuclease</keyword>
<dbReference type="Pfam" id="PF20454">
    <property type="entry name" value="GpA_nuclease"/>
    <property type="match status" value="1"/>
</dbReference>
<sequence length="584" mass="65657">METLERIRRDALEALRPPKAQPLADWIESNIFLPSTASATPGRMRLYAYQRGICDALDDPETSEIVIQKSARIGFTALLAGYIGHTVATAPAPILATQPTTDDSRAFSVDIEALFEASPTIRGLISDDADESGRSTMMRRLYPGGSLEFLSASSPRAFRRKLGKVIIADEIDAYAPTDEGSVLDLLRMRSQTYRDRKMVFGGTPIFDHGPVTRLFEASDKRIFEICCPSCREHFELKWQHVRWEEGQPETAHVICPENGCIIEEKDKMRAVEAGRWRATAPEAKGKAGFRINSLVSPHFNARWSTLAAEFLQAKRTPETLQTFTNLVLGEPWRTEGEDFDEHELFGRREAFTLESLPDDVLWLSAGVDCQDDRLEAVICGHGLTDVFVLDHRVFWGNIDGEAVWQELDSMLRETWKHPRGATIGISAACVDSGDGGHTELVNAFTRPRFGRRVVSIKGVSGFSRQFLQKSGNQHLWLVGSDAIKSNLFARLSRATGFRFSEDLEPVYFEQLTSERRIVRYTKGQPVARFERNKGARAESLDATVYAWAARSLINQNAERRAEELTSLAMPKKMPTVIRSQWLEQ</sequence>
<keyword evidence="3" id="KW-0378">Hydrolase</keyword>
<gene>
    <name evidence="3" type="ORF">U0R22_003716</name>
</gene>
<dbReference type="InterPro" id="IPR046453">
    <property type="entry name" value="GpA_ATPase"/>
</dbReference>
<protein>
    <submittedName>
        <fullName evidence="3">Terminase gpA endonuclease subunit</fullName>
    </submittedName>
</protein>
<dbReference type="EMBL" id="CP139858">
    <property type="protein sequence ID" value="WQB99535.1"/>
    <property type="molecule type" value="Genomic_DNA"/>
</dbReference>
<evidence type="ECO:0000313" key="4">
    <source>
        <dbReference type="Proteomes" id="UP001322481"/>
    </source>
</evidence>
<dbReference type="Gene3D" id="3.40.50.300">
    <property type="entry name" value="P-loop containing nucleotide triphosphate hydrolases"/>
    <property type="match status" value="1"/>
</dbReference>
<evidence type="ECO:0000313" key="3">
    <source>
        <dbReference type="EMBL" id="WQB99535.1"/>
    </source>
</evidence>
<dbReference type="Proteomes" id="UP001322481">
    <property type="component" value="Chromosome"/>
</dbReference>
<dbReference type="Pfam" id="PF05876">
    <property type="entry name" value="GpA_ATPase"/>
    <property type="match status" value="1"/>
</dbReference>
<evidence type="ECO:0000259" key="1">
    <source>
        <dbReference type="Pfam" id="PF05876"/>
    </source>
</evidence>
<dbReference type="InterPro" id="IPR046454">
    <property type="entry name" value="GpA_endonuclease"/>
</dbReference>
<dbReference type="RefSeq" id="WP_322414328.1">
    <property type="nucleotide sequence ID" value="NZ_CP139858.1"/>
</dbReference>
<keyword evidence="3" id="KW-0255">Endonuclease</keyword>
<reference evidence="3 4" key="1">
    <citation type="submission" date="2023-11" db="EMBL/GenBank/DDBJ databases">
        <authorList>
            <person name="Panchal A.K."/>
            <person name="Meaney J.S."/>
            <person name="Karas B.J."/>
            <person name="diCenzo G.C."/>
        </authorList>
    </citation>
    <scope>NUCLEOTIDE SEQUENCE [LARGE SCALE GENOMIC DNA]</scope>
    <source>
        <strain evidence="3 4">NZP2235</strain>
    </source>
</reference>
<dbReference type="InterPro" id="IPR027417">
    <property type="entry name" value="P-loop_NTPase"/>
</dbReference>
<dbReference type="GO" id="GO:0004519">
    <property type="term" value="F:endonuclease activity"/>
    <property type="evidence" value="ECO:0007669"/>
    <property type="project" value="UniProtKB-KW"/>
</dbReference>